<dbReference type="SUPFAM" id="SSF53822">
    <property type="entry name" value="Periplasmic binding protein-like I"/>
    <property type="match status" value="1"/>
</dbReference>
<dbReference type="PANTHER" id="PTHR30483:SF6">
    <property type="entry name" value="PERIPLASMIC BINDING PROTEIN OF ABC TRANSPORTER FOR NATURAL AMINO ACIDS"/>
    <property type="match status" value="1"/>
</dbReference>
<keyword evidence="2" id="KW-0732">Signal</keyword>
<keyword evidence="3" id="KW-0029">Amino-acid transport</keyword>
<dbReference type="PROSITE" id="PS51257">
    <property type="entry name" value="PROKAR_LIPOPROTEIN"/>
    <property type="match status" value="1"/>
</dbReference>
<protein>
    <submittedName>
        <fullName evidence="5">Penicillin-binding protein activator</fullName>
    </submittedName>
</protein>
<evidence type="ECO:0000313" key="5">
    <source>
        <dbReference type="EMBL" id="MCM8557183.1"/>
    </source>
</evidence>
<dbReference type="RefSeq" id="WP_252113026.1">
    <property type="nucleotide sequence ID" value="NZ_JAMSHT010000001.1"/>
</dbReference>
<dbReference type="InterPro" id="IPR028081">
    <property type="entry name" value="Leu-bd"/>
</dbReference>
<gene>
    <name evidence="5" type="ORF">NDO55_05040</name>
</gene>
<evidence type="ECO:0000259" key="4">
    <source>
        <dbReference type="Pfam" id="PF13458"/>
    </source>
</evidence>
<proteinExistence type="inferred from homology"/>
<accession>A0A9X2J1F0</accession>
<keyword evidence="6" id="KW-1185">Reference proteome</keyword>
<dbReference type="Pfam" id="PF13458">
    <property type="entry name" value="Peripla_BP_6"/>
    <property type="match status" value="1"/>
</dbReference>
<evidence type="ECO:0000256" key="1">
    <source>
        <dbReference type="ARBA" id="ARBA00010062"/>
    </source>
</evidence>
<dbReference type="Proteomes" id="UP001155128">
    <property type="component" value="Unassembled WGS sequence"/>
</dbReference>
<comment type="caution">
    <text evidence="5">The sequence shown here is derived from an EMBL/GenBank/DDBJ whole genome shotgun (WGS) entry which is preliminary data.</text>
</comment>
<dbReference type="Gene3D" id="3.40.50.2300">
    <property type="match status" value="2"/>
</dbReference>
<dbReference type="EMBL" id="JAMSHT010000001">
    <property type="protein sequence ID" value="MCM8557183.1"/>
    <property type="molecule type" value="Genomic_DNA"/>
</dbReference>
<evidence type="ECO:0000256" key="2">
    <source>
        <dbReference type="ARBA" id="ARBA00022729"/>
    </source>
</evidence>
<comment type="similarity">
    <text evidence="1">Belongs to the leucine-binding protein family.</text>
</comment>
<reference evidence="5" key="1">
    <citation type="submission" date="2022-06" db="EMBL/GenBank/DDBJ databases">
        <title>Sphingomicrobium sedimins sp. nov., a marine bacterium isolated from tidal flat.</title>
        <authorList>
            <person name="Kim C.-H."/>
            <person name="Yoo Y."/>
            <person name="Kim J.-J."/>
        </authorList>
    </citation>
    <scope>NUCLEOTIDE SEQUENCE</scope>
    <source>
        <strain evidence="5">GRR-S6-50</strain>
    </source>
</reference>
<feature type="domain" description="Leucine-binding protein" evidence="4">
    <location>
        <begin position="67"/>
        <end position="380"/>
    </location>
</feature>
<dbReference type="CDD" id="cd06339">
    <property type="entry name" value="PBP1_YraM_LppC_lipoprotein-like"/>
    <property type="match status" value="1"/>
</dbReference>
<organism evidence="5 6">
    <name type="scientific">Sphingomicrobium sediminis</name>
    <dbReference type="NCBI Taxonomy" id="2950949"/>
    <lineage>
        <taxon>Bacteria</taxon>
        <taxon>Pseudomonadati</taxon>
        <taxon>Pseudomonadota</taxon>
        <taxon>Alphaproteobacteria</taxon>
        <taxon>Sphingomonadales</taxon>
        <taxon>Sphingomonadaceae</taxon>
        <taxon>Sphingomicrobium</taxon>
    </lineage>
</organism>
<dbReference type="AlphaFoldDB" id="A0A9X2J1F0"/>
<name>A0A9X2J1F0_9SPHN</name>
<dbReference type="PANTHER" id="PTHR30483">
    <property type="entry name" value="LEUCINE-SPECIFIC-BINDING PROTEIN"/>
    <property type="match status" value="1"/>
</dbReference>
<keyword evidence="3" id="KW-0813">Transport</keyword>
<dbReference type="GO" id="GO:0006865">
    <property type="term" value="P:amino acid transport"/>
    <property type="evidence" value="ECO:0007669"/>
    <property type="project" value="UniProtKB-KW"/>
</dbReference>
<evidence type="ECO:0000313" key="6">
    <source>
        <dbReference type="Proteomes" id="UP001155128"/>
    </source>
</evidence>
<dbReference type="InterPro" id="IPR051010">
    <property type="entry name" value="BCAA_transport"/>
</dbReference>
<sequence>MRDQRDMKEAASQALSKFKWIAAGAAMLALGACESAPGGGVETAPPVVEDDTGGDDATAQPGVQNGVAVLVPLSGDNAAIGRSIANAASMALLDTEEESLKITIYDTAASGGAEVAVTQALAEGNKLILGPLRGENVTRIAPYARRADVPVIAFSNDESVAGNGVYIMGFTPTQSIRRSVDYAADQGADVFAGLAPNGVYGQRSVQVFLRAVEANGGRVARLETYDRRRSEVEAAARRVASVEDVDMVLIADSASIAEIAAPSLQLSGDLMGTELWASTENLGRVAGMRGAIFAAVPDAQFDRFVQRYRARYNSSPYRLSSLGYDSVLLAVRLARQWPAGGDFPARELTDDGGFGGVDGIFRFGSDGIAERALEVRRVTASGTEIVSPASTRFDD</sequence>
<evidence type="ECO:0000256" key="3">
    <source>
        <dbReference type="ARBA" id="ARBA00022970"/>
    </source>
</evidence>
<dbReference type="InterPro" id="IPR028082">
    <property type="entry name" value="Peripla_BP_I"/>
</dbReference>